<dbReference type="InterPro" id="IPR029063">
    <property type="entry name" value="SAM-dependent_MTases_sf"/>
</dbReference>
<dbReference type="SUPFAM" id="SSF53335">
    <property type="entry name" value="S-adenosyl-L-methionine-dependent methyltransferases"/>
    <property type="match status" value="1"/>
</dbReference>
<evidence type="ECO:0000313" key="6">
    <source>
        <dbReference type="EMBL" id="RQW92399.1"/>
    </source>
</evidence>
<proteinExistence type="inferred from homology"/>
<dbReference type="Gene3D" id="3.40.50.150">
    <property type="entry name" value="Vaccinia Virus protein VP39"/>
    <property type="match status" value="1"/>
</dbReference>
<reference evidence="6 7" key="1">
    <citation type="submission" date="2018-05" db="EMBL/GenBank/DDBJ databases">
        <title>Micromonospora from Atacama Desert.</title>
        <authorList>
            <person name="Carro L."/>
            <person name="Goodfellow M."/>
            <person name="Klenk H.-P."/>
        </authorList>
    </citation>
    <scope>NUCLEOTIDE SEQUENCE [LARGE SCALE GENOMIC DNA]</scope>
    <source>
        <strain evidence="6 7">LB41</strain>
    </source>
</reference>
<dbReference type="InterPro" id="IPR002941">
    <property type="entry name" value="DNA_methylase_N4/N6"/>
</dbReference>
<dbReference type="EMBL" id="QGTA01000188">
    <property type="protein sequence ID" value="RQW92399.1"/>
    <property type="molecule type" value="Genomic_DNA"/>
</dbReference>
<dbReference type="InterPro" id="IPR002295">
    <property type="entry name" value="N4/N6-MTase_EcoPI_Mod-like"/>
</dbReference>
<dbReference type="Pfam" id="PF01555">
    <property type="entry name" value="N6_N4_Mtase"/>
    <property type="match status" value="1"/>
</dbReference>
<evidence type="ECO:0000259" key="5">
    <source>
        <dbReference type="Pfam" id="PF01555"/>
    </source>
</evidence>
<protein>
    <recommendedName>
        <fullName evidence="5">DNA methylase N-4/N-6 domain-containing protein</fullName>
    </recommendedName>
</protein>
<accession>A0ABX9Y6D4</accession>
<feature type="domain" description="DNA methylase N-4/N-6" evidence="5">
    <location>
        <begin position="88"/>
        <end position="388"/>
    </location>
</feature>
<evidence type="ECO:0000313" key="7">
    <source>
        <dbReference type="Proteomes" id="UP000274694"/>
    </source>
</evidence>
<dbReference type="RefSeq" id="WP_069088054.1">
    <property type="nucleotide sequence ID" value="NZ_QGTA01000188.1"/>
</dbReference>
<organism evidence="6 7">
    <name type="scientific">Micromonospora chalcea</name>
    <dbReference type="NCBI Taxonomy" id="1874"/>
    <lineage>
        <taxon>Bacteria</taxon>
        <taxon>Bacillati</taxon>
        <taxon>Actinomycetota</taxon>
        <taxon>Actinomycetes</taxon>
        <taxon>Micromonosporales</taxon>
        <taxon>Micromonosporaceae</taxon>
        <taxon>Micromonospora</taxon>
    </lineage>
</organism>
<keyword evidence="7" id="KW-1185">Reference proteome</keyword>
<evidence type="ECO:0000256" key="3">
    <source>
        <dbReference type="ARBA" id="ARBA00022679"/>
    </source>
</evidence>
<dbReference type="PRINTS" id="PR00506">
    <property type="entry name" value="D21N6MTFRASE"/>
</dbReference>
<gene>
    <name evidence="6" type="ORF">DLJ60_14695</name>
</gene>
<evidence type="ECO:0000256" key="1">
    <source>
        <dbReference type="ARBA" id="ARBA00006594"/>
    </source>
</evidence>
<sequence length="537" mass="60007">MPPVGRLTLSWIGKDQALLGTPEGAYKWVERDDPRITEVRLLRQTEGVGDVGKVPEADNLLIIGDSYAALRALAHMPEYASEYKGKVRQVYIDPPFNTGQAFAQYDDALEHSVWLTMIRDRLRAIHELMTPDGTVWVHLDSTEVHRCRCLMDDEFGAANYLGTVVWQRTTAKSLARRTMGTMHEEILVYGASEAAELYPLYRSLDPVYEASRFSQSDERGAYDTGDLTAGSHRPHLDSGQPWRGFDPGTRRRCWAVPSNLLQEIGYTQHQISQLTMREKLDALDEAGYIHWPTKKDGFPRYKKYLHRAKGIAVGDLWTDINVINSQAAERTGFSTQKPEALVQRVFEMGSRPGDIVLDCFAGSGTTAAVAHKMNRRWVTVEREQATVDNFIRPRLDQVISGEDRGGISDAVNWSKGGGYRVVTVSDSAYEVIDGRALLAEWVVGDDFAQFVRTQLGFSPDEDYPFCGRKGKMRLAVLGGVADVSEIRALVSRLESTERLAVVAKASTAEAEALLAELSPGSRLMKAPRDLLKRRVIR</sequence>
<dbReference type="Proteomes" id="UP000274694">
    <property type="component" value="Unassembled WGS sequence"/>
</dbReference>
<keyword evidence="3" id="KW-0808">Transferase</keyword>
<dbReference type="PROSITE" id="PS00092">
    <property type="entry name" value="N6_MTASE"/>
    <property type="match status" value="1"/>
</dbReference>
<dbReference type="InterPro" id="IPR002052">
    <property type="entry name" value="DNA_methylase_N6_adenine_CS"/>
</dbReference>
<evidence type="ECO:0000256" key="4">
    <source>
        <dbReference type="ARBA" id="ARBA00022691"/>
    </source>
</evidence>
<comment type="similarity">
    <text evidence="1">Belongs to the N(4)/N(6)-methyltransferase family.</text>
</comment>
<keyword evidence="2" id="KW-0489">Methyltransferase</keyword>
<name>A0ABX9Y6D4_MICCH</name>
<evidence type="ECO:0000256" key="2">
    <source>
        <dbReference type="ARBA" id="ARBA00022603"/>
    </source>
</evidence>
<comment type="caution">
    <text evidence="6">The sequence shown here is derived from an EMBL/GenBank/DDBJ whole genome shotgun (WGS) entry which is preliminary data.</text>
</comment>
<keyword evidence="4" id="KW-0949">S-adenosyl-L-methionine</keyword>